<sequence>MDDVGLQYVSPVLREVSNLARAAKAFTSDAGDLGMVLKPPKSGCIPGNQKVWGQLKRHLGTLKIPYRVVRFRKWGADPVVVQDPELAQDFFLRSSEAWLSVSDSRVTAAIEDSTGGPLGVGARWRCALSGASPGRPLEPGGRRLPVVCRDLLFSENEMVFSKKTIDKPLLSSWLEDTFMRDERGRVASGLRDTSSPSWQVRRRDVHRAIKLSGNGAPGPDGILYKAWKKVGDLGVEILFEAVLDLAKPDAAARLRSAYGAEEHDFNLSLLSCLPKKRSGVHEELGDYYLASATRPLTIGNTGNPDDIGAALEDFLKDAGVMERIFSEFASISGLELNLPKTVVIPLWEASSGDRAAGTISAMSDFWSGVAVQDSSTYLGFLEGPGKRGGSWSKASGQCLDRCTLWGSAPLGLQHSARTYDMFGMSVLGFLAQLEQPPPEVLKAEVQAARKSAAGPMNWIIPEDCWHWRESYGQARSFTSLRYLAHAAQVQVACWEQLGQMSKTPSLGVRGHGRPTWPNECRKGFQRELYRQIAAARAPNPEVRMRYKLTRWLLPGYPARTSRQVLRNLQRLQTLVAPRLSAACLSTLWNRWTTARRFQVRGATRFICWLGCGPGPEDSVEHYLLCPSIRAVAARELRLRAYEWEHLLFAGSDVDDESFTCLALLVYAAYNTFNLFHRRGAPGPGGGAAAAGDARARPGQPALRTGQRVVLQGLEKARELNGHRGVVVKWKADVGRYAVRVAGKEMAIKLENLKVEGGAAEAAKFQQKWNSRPQEGAMYNPAVYARMPGAGPKVTQWIGQVKAGRRCVVRAGEAAGVDGQPVPLWFGDQGFVGSAPVDVALLIPDVGASPQEQWPKALGRVLGRFPVAAGRLRHARKPGTNQFLPQIVVSNAGVPFTTASVPPCGLPSAGQLQDVCQEERCSFFDLGAGDAETAAEEPLLRMKLVYEEGTSRGVLGVSFSHVLCDISGLALLLRWMFSELDAAEQAPEAAPSHARALAQEALDAVPAAGPEQEEAFLPHWPLHERALERWCFFARRLRAGMRGRPDGAATVCISVPASTLSELKAEAAADGFAGASAFEALVSFLGMRLLRLGRHGRRALLTKDYRAALGAAAPGQGQGLENLFANAVTHGVSFELPCVADVQDMPLAASCKAMRGAIDAVSLEYVSWHSKQDHHRGLPNFFGGLCCNTWGRALAELSFVETYAIGHRSVDERAANMVYPLDTAYMQVLPLPSGDHTVLLTMPISDATALLRDLPESHFHLPHVSQMRAHPFRQLVPSSVVDRLNPPVETHHMFARIACIGDSLTACGYPKYLQALFDRADIPAQVRGFGVPGATATRFSDQPYWDETKFEDARVWRPHFVIVTLGTNDSKSGVWDEEAFEKDYRDLCAEFLARNNPKPLVVLVAPPPLYEEGAFEMQQEVVNGCLPDAVARVAAAARRAHNEPLEAEAARCRQQVPEELLARTAVVDAFGALGGAGLRRRGCLAADGVHPNERGTRMLATVVFAELRLEVRRCLRKWADDARRAEQQDPSSAF</sequence>
<dbReference type="SUPFAM" id="SSF52266">
    <property type="entry name" value="SGNH hydrolase"/>
    <property type="match status" value="1"/>
</dbReference>
<proteinExistence type="predicted"/>
<dbReference type="InterPro" id="IPR023213">
    <property type="entry name" value="CAT-like_dom_sf"/>
</dbReference>
<dbReference type="Proteomes" id="UP001189429">
    <property type="component" value="Unassembled WGS sequence"/>
</dbReference>
<dbReference type="InterPro" id="IPR013830">
    <property type="entry name" value="SGNH_hydro"/>
</dbReference>
<dbReference type="PANTHER" id="PTHR30383">
    <property type="entry name" value="THIOESTERASE 1/PROTEASE 1/LYSOPHOSPHOLIPASE L1"/>
    <property type="match status" value="1"/>
</dbReference>
<dbReference type="Gene3D" id="3.40.50.1110">
    <property type="entry name" value="SGNH hydrolase"/>
    <property type="match status" value="1"/>
</dbReference>
<dbReference type="Gene3D" id="3.30.559.10">
    <property type="entry name" value="Chloramphenicol acetyltransferase-like domain"/>
    <property type="match status" value="1"/>
</dbReference>
<feature type="domain" description="SGNH hydrolase-type esterase" evidence="1">
    <location>
        <begin position="1298"/>
        <end position="1496"/>
    </location>
</feature>
<name>A0ABN9TEZ0_9DINO</name>
<dbReference type="Pfam" id="PF02458">
    <property type="entry name" value="Transferase"/>
    <property type="match status" value="1"/>
</dbReference>
<comment type="caution">
    <text evidence="2">The sequence shown here is derived from an EMBL/GenBank/DDBJ whole genome shotgun (WGS) entry which is preliminary data.</text>
</comment>
<evidence type="ECO:0000259" key="1">
    <source>
        <dbReference type="Pfam" id="PF13472"/>
    </source>
</evidence>
<dbReference type="EMBL" id="CAUYUJ010014633">
    <property type="protein sequence ID" value="CAK0844108.1"/>
    <property type="molecule type" value="Genomic_DNA"/>
</dbReference>
<dbReference type="PANTHER" id="PTHR30383:SF5">
    <property type="entry name" value="SGNH HYDROLASE-TYPE ESTERASE DOMAIN-CONTAINING PROTEIN"/>
    <property type="match status" value="1"/>
</dbReference>
<keyword evidence="3" id="KW-1185">Reference proteome</keyword>
<dbReference type="SUPFAM" id="SSF52777">
    <property type="entry name" value="CoA-dependent acyltransferases"/>
    <property type="match status" value="1"/>
</dbReference>
<gene>
    <name evidence="2" type="ORF">PCOR1329_LOCUS38277</name>
</gene>
<reference evidence="2" key="1">
    <citation type="submission" date="2023-10" db="EMBL/GenBank/DDBJ databases">
        <authorList>
            <person name="Chen Y."/>
            <person name="Shah S."/>
            <person name="Dougan E. K."/>
            <person name="Thang M."/>
            <person name="Chan C."/>
        </authorList>
    </citation>
    <scope>NUCLEOTIDE SEQUENCE [LARGE SCALE GENOMIC DNA]</scope>
</reference>
<evidence type="ECO:0000313" key="2">
    <source>
        <dbReference type="EMBL" id="CAK0844108.1"/>
    </source>
</evidence>
<accession>A0ABN9TEZ0</accession>
<dbReference type="Pfam" id="PF13472">
    <property type="entry name" value="Lipase_GDSL_2"/>
    <property type="match status" value="1"/>
</dbReference>
<dbReference type="InterPro" id="IPR051532">
    <property type="entry name" value="Ester_Hydrolysis_Enzymes"/>
</dbReference>
<dbReference type="InterPro" id="IPR036514">
    <property type="entry name" value="SGNH_hydro_sf"/>
</dbReference>
<evidence type="ECO:0000313" key="3">
    <source>
        <dbReference type="Proteomes" id="UP001189429"/>
    </source>
</evidence>
<organism evidence="2 3">
    <name type="scientific">Prorocentrum cordatum</name>
    <dbReference type="NCBI Taxonomy" id="2364126"/>
    <lineage>
        <taxon>Eukaryota</taxon>
        <taxon>Sar</taxon>
        <taxon>Alveolata</taxon>
        <taxon>Dinophyceae</taxon>
        <taxon>Prorocentrales</taxon>
        <taxon>Prorocentraceae</taxon>
        <taxon>Prorocentrum</taxon>
    </lineage>
</organism>
<protein>
    <recommendedName>
        <fullName evidence="1">SGNH hydrolase-type esterase domain-containing protein</fullName>
    </recommendedName>
</protein>